<feature type="compositionally biased region" description="Basic and acidic residues" evidence="1">
    <location>
        <begin position="1"/>
        <end position="10"/>
    </location>
</feature>
<reference evidence="2 3" key="1">
    <citation type="submission" date="2020-08" db="EMBL/GenBank/DDBJ databases">
        <title>Genome Sequencing of Nocardia wallacei strain FMUON74 and assembly.</title>
        <authorList>
            <person name="Toyokawa M."/>
            <person name="Uesaka K."/>
        </authorList>
    </citation>
    <scope>NUCLEOTIDE SEQUENCE [LARGE SCALE GENOMIC DNA]</scope>
    <source>
        <strain evidence="2 3">FMUON74</strain>
    </source>
</reference>
<evidence type="ECO:0000313" key="3">
    <source>
        <dbReference type="Proteomes" id="UP000516173"/>
    </source>
</evidence>
<dbReference type="KEGG" id="nwl:NWFMUON74_31400"/>
<organism evidence="2 3">
    <name type="scientific">Nocardia wallacei</name>
    <dbReference type="NCBI Taxonomy" id="480035"/>
    <lineage>
        <taxon>Bacteria</taxon>
        <taxon>Bacillati</taxon>
        <taxon>Actinomycetota</taxon>
        <taxon>Actinomycetes</taxon>
        <taxon>Mycobacteriales</taxon>
        <taxon>Nocardiaceae</taxon>
        <taxon>Nocardia</taxon>
    </lineage>
</organism>
<protein>
    <submittedName>
        <fullName evidence="2">Uncharacterized protein</fullName>
    </submittedName>
</protein>
<accession>A0A7G1KJM5</accession>
<evidence type="ECO:0000256" key="1">
    <source>
        <dbReference type="SAM" id="MobiDB-lite"/>
    </source>
</evidence>
<gene>
    <name evidence="2" type="ORF">NWFMUON74_31400</name>
</gene>
<sequence length="100" mass="10638">MPGKSLYDRMRRARKGAVAHTPSARSRRRTTPSGLGGPWFAADTLDRGARTGWAGRDHRRRLGGHRSASAADISGVLPSPLAGRLADLDGAVTGRARLPL</sequence>
<proteinExistence type="predicted"/>
<name>A0A7G1KJM5_9NOCA</name>
<dbReference type="Proteomes" id="UP000516173">
    <property type="component" value="Chromosome"/>
</dbReference>
<dbReference type="AlphaFoldDB" id="A0A7G1KJM5"/>
<keyword evidence="3" id="KW-1185">Reference proteome</keyword>
<dbReference type="EMBL" id="AP023396">
    <property type="protein sequence ID" value="BCK55368.1"/>
    <property type="molecule type" value="Genomic_DNA"/>
</dbReference>
<evidence type="ECO:0000313" key="2">
    <source>
        <dbReference type="EMBL" id="BCK55368.1"/>
    </source>
</evidence>
<feature type="region of interest" description="Disordered" evidence="1">
    <location>
        <begin position="1"/>
        <end position="73"/>
    </location>
</feature>